<keyword evidence="5 6" id="KW-0472">Membrane</keyword>
<evidence type="ECO:0000256" key="6">
    <source>
        <dbReference type="SAM" id="Phobius"/>
    </source>
</evidence>
<evidence type="ECO:0000256" key="1">
    <source>
        <dbReference type="ARBA" id="ARBA00004141"/>
    </source>
</evidence>
<dbReference type="GO" id="GO:0016020">
    <property type="term" value="C:membrane"/>
    <property type="evidence" value="ECO:0007669"/>
    <property type="project" value="UniProtKB-SubCell"/>
</dbReference>
<feature type="transmembrane region" description="Helical" evidence="6">
    <location>
        <begin position="29"/>
        <end position="46"/>
    </location>
</feature>
<dbReference type="OrthoDB" id="268928at2759"/>
<gene>
    <name evidence="7" type="ORF">Malapachy_4148</name>
</gene>
<dbReference type="Pfam" id="PF05255">
    <property type="entry name" value="UPF0220"/>
    <property type="match status" value="1"/>
</dbReference>
<feature type="transmembrane region" description="Helical" evidence="6">
    <location>
        <begin position="120"/>
        <end position="142"/>
    </location>
</feature>
<reference evidence="7 8" key="1">
    <citation type="submission" date="2015-07" db="EMBL/GenBank/DDBJ databases">
        <title>Draft Genome Sequence of Malassezia furfur CBS1878 and Malassezia pachydermatis CBS1879.</title>
        <authorList>
            <person name="Triana S."/>
            <person name="Ohm R."/>
            <person name="Gonzalez A."/>
            <person name="DeCock H."/>
            <person name="Restrepo S."/>
            <person name="Celis A."/>
        </authorList>
    </citation>
    <scope>NUCLEOTIDE SEQUENCE [LARGE SCALE GENOMIC DNA]</scope>
    <source>
        <strain evidence="7 8">CBS 1879</strain>
    </source>
</reference>
<dbReference type="VEuPathDB" id="FungiDB:Malapachy_4148"/>
<dbReference type="InterPro" id="IPR007919">
    <property type="entry name" value="UPF0220"/>
</dbReference>
<dbReference type="Proteomes" id="UP000037751">
    <property type="component" value="Unassembled WGS sequence"/>
</dbReference>
<dbReference type="RefSeq" id="XP_017991658.1">
    <property type="nucleotide sequence ID" value="XM_018138603.1"/>
</dbReference>
<organism evidence="7 8">
    <name type="scientific">Malassezia pachydermatis</name>
    <dbReference type="NCBI Taxonomy" id="77020"/>
    <lineage>
        <taxon>Eukaryota</taxon>
        <taxon>Fungi</taxon>
        <taxon>Dikarya</taxon>
        <taxon>Basidiomycota</taxon>
        <taxon>Ustilaginomycotina</taxon>
        <taxon>Malasseziomycetes</taxon>
        <taxon>Malasseziales</taxon>
        <taxon>Malasseziaceae</taxon>
        <taxon>Malassezia</taxon>
    </lineage>
</organism>
<evidence type="ECO:0000313" key="8">
    <source>
        <dbReference type="Proteomes" id="UP000037751"/>
    </source>
</evidence>
<protein>
    <submittedName>
        <fullName evidence="7">Uncharacterized protein</fullName>
    </submittedName>
</protein>
<evidence type="ECO:0000256" key="3">
    <source>
        <dbReference type="ARBA" id="ARBA00022692"/>
    </source>
</evidence>
<evidence type="ECO:0000256" key="2">
    <source>
        <dbReference type="ARBA" id="ARBA00005335"/>
    </source>
</evidence>
<comment type="caution">
    <text evidence="7">The sequence shown here is derived from an EMBL/GenBank/DDBJ whole genome shotgun (WGS) entry which is preliminary data.</text>
</comment>
<accession>A0A0M8MK07</accession>
<proteinExistence type="inferred from homology"/>
<evidence type="ECO:0000256" key="4">
    <source>
        <dbReference type="ARBA" id="ARBA00022989"/>
    </source>
</evidence>
<dbReference type="PANTHER" id="PTHR13180">
    <property type="entry name" value="SMALL MEMBRANE PROTEIN-RELATED"/>
    <property type="match status" value="1"/>
</dbReference>
<name>A0A0M8MK07_9BASI</name>
<dbReference type="AlphaFoldDB" id="A0A0M8MK07"/>
<evidence type="ECO:0000313" key="7">
    <source>
        <dbReference type="EMBL" id="KOS14026.1"/>
    </source>
</evidence>
<comment type="subcellular location">
    <subcellularLocation>
        <location evidence="1">Membrane</location>
        <topology evidence="1">Multi-pass membrane protein</topology>
    </subcellularLocation>
</comment>
<comment type="similarity">
    <text evidence="2">Belongs to the UPF0220 family.</text>
</comment>
<dbReference type="STRING" id="77020.A0A0M8MK07"/>
<keyword evidence="4 6" id="KW-1133">Transmembrane helix</keyword>
<keyword evidence="8" id="KW-1185">Reference proteome</keyword>
<keyword evidence="3 6" id="KW-0812">Transmembrane</keyword>
<evidence type="ECO:0000256" key="5">
    <source>
        <dbReference type="ARBA" id="ARBA00023136"/>
    </source>
</evidence>
<dbReference type="GeneID" id="28730479"/>
<sequence length="190" mass="20976">MPRLGETRRVCRFRLPSIPLSMKTHGRAIGVYAAGAVFAAGWWLFFDACVRSHQLHQPPPPDQTYVPPPVAIKLDDWAPGISATIGLIIVNLIDKQHLLDEAAGSLTAWGDDPVLWRTRMWLFVGFAFLAGGMAGSMAVLIIKYMVNPHAVGYVEFGVAGVLQNVAIMACAVMLWFSQRSESEYEYNLTL</sequence>
<feature type="transmembrane region" description="Helical" evidence="6">
    <location>
        <begin position="154"/>
        <end position="176"/>
    </location>
</feature>
<dbReference type="EMBL" id="LGAV01000004">
    <property type="protein sequence ID" value="KOS14026.1"/>
    <property type="molecule type" value="Genomic_DNA"/>
</dbReference>